<dbReference type="GO" id="GO:0004553">
    <property type="term" value="F:hydrolase activity, hydrolyzing O-glycosyl compounds"/>
    <property type="evidence" value="ECO:0007669"/>
    <property type="project" value="InterPro"/>
</dbReference>
<dbReference type="Proteomes" id="UP000596742">
    <property type="component" value="Unassembled WGS sequence"/>
</dbReference>
<dbReference type="PANTHER" id="PTHR10963:SF55">
    <property type="entry name" value="GLYCOSIDE HYDROLASE FAMILY 16 PROTEIN"/>
    <property type="match status" value="1"/>
</dbReference>
<sequence>MRLLALNVLLAANLAYGFEPEVRFLTPDGVSFILKGKSIFIHEPLLSNVMIEVQTEGHQFYEKNAKRIAWKDQALTMRSLVESCFIDDGVWELSFTELNVNSGEDLRYRITAYYKDEIQVTEWKTHKLQTLRPVRSMKRAVVFRDDFNSFNKNDYKIDCTAWGGGNGEFQVYVPEDANLFTRDGSFFLKPTLTVDHKDFDTNRLFHGRMNLKEMYGYCTMADNWGCDKSAVNGNVLNPIMSGKVTTNAVITYGTVTVRAIIPKGDWLWPAIWMLPRDWHYGGWPRSGEIDIMESRGNQKAVCGGNDHGVGEVSSTLHWGPSSNHNAYGKTHGERQNKYCNWHGWHTYKLEWDANHIRTTVDGHEVLKVNTPSGGFWNWGGFHGSNIWASGGRNAPFDQPFHLILNVAVGGGFFSSGCQYDHTRPWSNSSPRKEREFWDHRGDWLSTWHGDNSAMQIDYIEMVQA</sequence>
<keyword evidence="5" id="KW-1185">Reference proteome</keyword>
<keyword evidence="2" id="KW-0732">Signal</keyword>
<gene>
    <name evidence="4" type="ORF">MGAL_10B009530</name>
</gene>
<dbReference type="CDD" id="cd08024">
    <property type="entry name" value="GH16_CCF"/>
    <property type="match status" value="1"/>
</dbReference>
<dbReference type="OrthoDB" id="4781at2759"/>
<dbReference type="Pfam" id="PF00722">
    <property type="entry name" value="Glyco_hydro_16"/>
    <property type="match status" value="1"/>
</dbReference>
<name>A0A8B6ENI9_MYTGA</name>
<dbReference type="InterPro" id="IPR013320">
    <property type="entry name" value="ConA-like_dom_sf"/>
</dbReference>
<evidence type="ECO:0000259" key="3">
    <source>
        <dbReference type="PROSITE" id="PS51762"/>
    </source>
</evidence>
<feature type="chain" id="PRO_5032926864" description="GH16 domain-containing protein" evidence="2">
    <location>
        <begin position="18"/>
        <end position="464"/>
    </location>
</feature>
<evidence type="ECO:0000313" key="4">
    <source>
        <dbReference type="EMBL" id="VDI37590.1"/>
    </source>
</evidence>
<feature type="domain" description="GH16" evidence="3">
    <location>
        <begin position="121"/>
        <end position="430"/>
    </location>
</feature>
<dbReference type="Gene3D" id="2.60.120.200">
    <property type="match status" value="1"/>
</dbReference>
<organism evidence="4 5">
    <name type="scientific">Mytilus galloprovincialis</name>
    <name type="common">Mediterranean mussel</name>
    <dbReference type="NCBI Taxonomy" id="29158"/>
    <lineage>
        <taxon>Eukaryota</taxon>
        <taxon>Metazoa</taxon>
        <taxon>Spiralia</taxon>
        <taxon>Lophotrochozoa</taxon>
        <taxon>Mollusca</taxon>
        <taxon>Bivalvia</taxon>
        <taxon>Autobranchia</taxon>
        <taxon>Pteriomorphia</taxon>
        <taxon>Mytilida</taxon>
        <taxon>Mytiloidea</taxon>
        <taxon>Mytilidae</taxon>
        <taxon>Mytilinae</taxon>
        <taxon>Mytilus</taxon>
    </lineage>
</organism>
<dbReference type="EMBL" id="UYJE01005475">
    <property type="protein sequence ID" value="VDI37590.1"/>
    <property type="molecule type" value="Genomic_DNA"/>
</dbReference>
<comment type="caution">
    <text evidence="4">The sequence shown here is derived from an EMBL/GenBank/DDBJ whole genome shotgun (WGS) entry which is preliminary data.</text>
</comment>
<dbReference type="GO" id="GO:0005975">
    <property type="term" value="P:carbohydrate metabolic process"/>
    <property type="evidence" value="ECO:0007669"/>
    <property type="project" value="InterPro"/>
</dbReference>
<reference evidence="4" key="1">
    <citation type="submission" date="2018-11" db="EMBL/GenBank/DDBJ databases">
        <authorList>
            <person name="Alioto T."/>
            <person name="Alioto T."/>
        </authorList>
    </citation>
    <scope>NUCLEOTIDE SEQUENCE</scope>
</reference>
<comment type="similarity">
    <text evidence="1">Belongs to the glycosyl hydrolase 16 family.</text>
</comment>
<protein>
    <recommendedName>
        <fullName evidence="3">GH16 domain-containing protein</fullName>
    </recommendedName>
</protein>
<dbReference type="InterPro" id="IPR000757">
    <property type="entry name" value="Beta-glucanase-like"/>
</dbReference>
<dbReference type="InterPro" id="IPR050546">
    <property type="entry name" value="Glycosyl_Hydrlase_16"/>
</dbReference>
<evidence type="ECO:0000313" key="5">
    <source>
        <dbReference type="Proteomes" id="UP000596742"/>
    </source>
</evidence>
<evidence type="ECO:0000256" key="1">
    <source>
        <dbReference type="ARBA" id="ARBA00006865"/>
    </source>
</evidence>
<dbReference type="PANTHER" id="PTHR10963">
    <property type="entry name" value="GLYCOSYL HYDROLASE-RELATED"/>
    <property type="match status" value="1"/>
</dbReference>
<dbReference type="PROSITE" id="PS51762">
    <property type="entry name" value="GH16_2"/>
    <property type="match status" value="1"/>
</dbReference>
<accession>A0A8B6ENI9</accession>
<dbReference type="AlphaFoldDB" id="A0A8B6ENI9"/>
<dbReference type="SUPFAM" id="SSF49899">
    <property type="entry name" value="Concanavalin A-like lectins/glucanases"/>
    <property type="match status" value="1"/>
</dbReference>
<proteinExistence type="inferred from homology"/>
<feature type="signal peptide" evidence="2">
    <location>
        <begin position="1"/>
        <end position="17"/>
    </location>
</feature>
<evidence type="ECO:0000256" key="2">
    <source>
        <dbReference type="SAM" id="SignalP"/>
    </source>
</evidence>